<reference evidence="9 10" key="1">
    <citation type="submission" date="2007-10" db="EMBL/GenBank/DDBJ databases">
        <title>Complete sequence of Caldivirga maquilingensis IC-167.</title>
        <authorList>
            <consortium name="US DOE Joint Genome Institute"/>
            <person name="Copeland A."/>
            <person name="Lucas S."/>
            <person name="Lapidus A."/>
            <person name="Barry K."/>
            <person name="Glavina del Rio T."/>
            <person name="Dalin E."/>
            <person name="Tice H."/>
            <person name="Pitluck S."/>
            <person name="Saunders E."/>
            <person name="Brettin T."/>
            <person name="Bruce D."/>
            <person name="Detter J.C."/>
            <person name="Han C."/>
            <person name="Schmutz J."/>
            <person name="Larimer F."/>
            <person name="Land M."/>
            <person name="Hauser L."/>
            <person name="Kyrpides N."/>
            <person name="Ivanova N."/>
            <person name="Biddle J.F."/>
            <person name="Zhang Z."/>
            <person name="Fitz-Gibbon S.T."/>
            <person name="Lowe T.M."/>
            <person name="Saltikov C."/>
            <person name="House C.H."/>
            <person name="Richardson P."/>
        </authorList>
    </citation>
    <scope>NUCLEOTIDE SEQUENCE [LARGE SCALE GENOMIC DNA]</scope>
    <source>
        <strain evidence="10">ATCC 700844 / DSM 13496 / JCM 10307 / IC-167</strain>
    </source>
</reference>
<evidence type="ECO:0000313" key="9">
    <source>
        <dbReference type="EMBL" id="ABW01236.1"/>
    </source>
</evidence>
<dbReference type="PANTHER" id="PTHR10030:SF37">
    <property type="entry name" value="ALPHA-L-FUCOSIDASE-RELATED"/>
    <property type="match status" value="1"/>
</dbReference>
<dbReference type="Proteomes" id="UP000001137">
    <property type="component" value="Chromosome"/>
</dbReference>
<dbReference type="GeneID" id="5708966"/>
<dbReference type="CAZy" id="GH29">
    <property type="family name" value="Glycoside Hydrolase Family 29"/>
</dbReference>
<proteinExistence type="inferred from homology"/>
<name>A8MBE6_CALMQ</name>
<dbReference type="HOGENOM" id="CLU_002934_6_1_2"/>
<evidence type="ECO:0000259" key="8">
    <source>
        <dbReference type="Pfam" id="PF16757"/>
    </source>
</evidence>
<keyword evidence="5 9" id="KW-0378">Hydrolase</keyword>
<dbReference type="EC" id="3.2.1.51" evidence="3"/>
<dbReference type="SMR" id="A8MBE6"/>
<evidence type="ECO:0000256" key="4">
    <source>
        <dbReference type="ARBA" id="ARBA00022729"/>
    </source>
</evidence>
<protein>
    <recommendedName>
        <fullName evidence="3">alpha-L-fucosidase</fullName>
        <ecNumber evidence="3">3.2.1.51</ecNumber>
    </recommendedName>
</protein>
<gene>
    <name evidence="9" type="ordered locus">Cmaq_0390</name>
</gene>
<evidence type="ECO:0000313" key="10">
    <source>
        <dbReference type="Proteomes" id="UP000001137"/>
    </source>
</evidence>
<evidence type="ECO:0000259" key="7">
    <source>
        <dbReference type="Pfam" id="PF01120"/>
    </source>
</evidence>
<dbReference type="InterPro" id="IPR000933">
    <property type="entry name" value="Glyco_hydro_29"/>
</dbReference>
<comment type="function">
    <text evidence="1">Alpha-L-fucosidase is responsible for hydrolyzing the alpha-1,6-linked fucose joined to the reducing-end N-acetylglucosamine of the carbohydrate moieties of glycoproteins.</text>
</comment>
<dbReference type="RefSeq" id="WP_012185456.1">
    <property type="nucleotide sequence ID" value="NC_009954.1"/>
</dbReference>
<dbReference type="GO" id="GO:0004560">
    <property type="term" value="F:alpha-L-fucosidase activity"/>
    <property type="evidence" value="ECO:0007669"/>
    <property type="project" value="UniProtKB-EC"/>
</dbReference>
<dbReference type="SUPFAM" id="SSF51445">
    <property type="entry name" value="(Trans)glycosidases"/>
    <property type="match status" value="1"/>
</dbReference>
<feature type="domain" description="Glycoside hydrolase family 29 N-terminal" evidence="7">
    <location>
        <begin position="11"/>
        <end position="369"/>
    </location>
</feature>
<dbReference type="Gene3D" id="3.20.20.80">
    <property type="entry name" value="Glycosidases"/>
    <property type="match status" value="1"/>
</dbReference>
<dbReference type="eggNOG" id="arCOG07338">
    <property type="taxonomic scope" value="Archaea"/>
</dbReference>
<evidence type="ECO:0000256" key="1">
    <source>
        <dbReference type="ARBA" id="ARBA00004071"/>
    </source>
</evidence>
<dbReference type="EMBL" id="CP000852">
    <property type="protein sequence ID" value="ABW01236.1"/>
    <property type="molecule type" value="Genomic_DNA"/>
</dbReference>
<dbReference type="GO" id="GO:0006004">
    <property type="term" value="P:fucose metabolic process"/>
    <property type="evidence" value="ECO:0007669"/>
    <property type="project" value="InterPro"/>
</dbReference>
<dbReference type="InterPro" id="IPR013780">
    <property type="entry name" value="Glyco_hydro_b"/>
</dbReference>
<dbReference type="GO" id="GO:0005764">
    <property type="term" value="C:lysosome"/>
    <property type="evidence" value="ECO:0007669"/>
    <property type="project" value="TreeGrafter"/>
</dbReference>
<comment type="similarity">
    <text evidence="2">Belongs to the glycosyl hydrolase 29 family.</text>
</comment>
<dbReference type="Pfam" id="PF01120">
    <property type="entry name" value="Alpha_L_fucos"/>
    <property type="match status" value="1"/>
</dbReference>
<evidence type="ECO:0000256" key="6">
    <source>
        <dbReference type="ARBA" id="ARBA00023295"/>
    </source>
</evidence>
<dbReference type="InterPro" id="IPR017853">
    <property type="entry name" value="GH"/>
</dbReference>
<accession>A8MBE6</accession>
<dbReference type="STRING" id="397948.Cmaq_0390"/>
<organism evidence="9 10">
    <name type="scientific">Caldivirga maquilingensis (strain ATCC 700844 / DSM 13496 / JCM 10307 / IC-167)</name>
    <dbReference type="NCBI Taxonomy" id="397948"/>
    <lineage>
        <taxon>Archaea</taxon>
        <taxon>Thermoproteota</taxon>
        <taxon>Thermoprotei</taxon>
        <taxon>Thermoproteales</taxon>
        <taxon>Thermoproteaceae</taxon>
        <taxon>Caldivirga</taxon>
    </lineage>
</organism>
<dbReference type="InterPro" id="IPR057739">
    <property type="entry name" value="Glyco_hydro_29_N"/>
</dbReference>
<dbReference type="FunFam" id="3.20.20.80:FF:000158">
    <property type="entry name" value="Exported alpha-L-fucosidase"/>
    <property type="match status" value="1"/>
</dbReference>
<dbReference type="SMART" id="SM00812">
    <property type="entry name" value="Alpha_L_fucos"/>
    <property type="match status" value="1"/>
</dbReference>
<keyword evidence="6 9" id="KW-0326">Glycosidase</keyword>
<dbReference type="KEGG" id="cma:Cmaq_0390"/>
<dbReference type="Pfam" id="PF16757">
    <property type="entry name" value="Fucosidase_C"/>
    <property type="match status" value="1"/>
</dbReference>
<dbReference type="InterPro" id="IPR031919">
    <property type="entry name" value="Fucosidase_C"/>
</dbReference>
<dbReference type="Gene3D" id="2.60.40.1180">
    <property type="entry name" value="Golgi alpha-mannosidase II"/>
    <property type="match status" value="1"/>
</dbReference>
<evidence type="ECO:0000256" key="2">
    <source>
        <dbReference type="ARBA" id="ARBA00007951"/>
    </source>
</evidence>
<dbReference type="PANTHER" id="PTHR10030">
    <property type="entry name" value="ALPHA-L-FUCOSIDASE"/>
    <property type="match status" value="1"/>
</dbReference>
<keyword evidence="4" id="KW-0732">Signal</keyword>
<sequence>MVSFPVSLPSGPFEADWESLRGFRIPGWFKHGKFGVFIHWGVYSVPAFGNEWYPRHMYIPGRPEYEYHIKHYGPQDRFGYKDFIPMFTADKWDPNEWCSLFKRAGVSYVVPVAEHHDGFAMWDSSLTRWNARRMGPRRDVVGELAKACRDLGLVFGVSYHRAEHYWFFEGGRRIKSDVNDPEYQDLYGPAAPIKEPHEQGKLWPQPVEPPGEAFLNDWLLRAIELVDKYRPQLFYFDWWIEYPSFEPYLRFFTAYYYNRAYQWGLEVAINYKHNAMPSWAGVLDVERGKLAGIRPTPWQTDTSVCLNTWGYTNDCQYRTTESVIRDLVDIVSKNGNLLLNIAPRSDGTIPEEQVKMLRSVGDWLSINGEAIYGTEPWLTYGEGPTREPAGEFKESEWLKVKYTGSDFRFTKRGNSLYAIALEWPGEEAVVQSLSLNLRLIEDVKDVELLGHGKVKFSREGRGLVIEIPGNVQRRVMPVFKVVTS</sequence>
<evidence type="ECO:0000256" key="3">
    <source>
        <dbReference type="ARBA" id="ARBA00012662"/>
    </source>
</evidence>
<feature type="domain" description="Alpha-L-fucosidase C-terminal" evidence="8">
    <location>
        <begin position="407"/>
        <end position="470"/>
    </location>
</feature>
<dbReference type="OrthoDB" id="38596at2157"/>
<keyword evidence="10" id="KW-1185">Reference proteome</keyword>
<dbReference type="PIRSF" id="PIRSF001092">
    <property type="entry name" value="Alpha-L-fucosidase"/>
    <property type="match status" value="1"/>
</dbReference>
<evidence type="ECO:0000256" key="5">
    <source>
        <dbReference type="ARBA" id="ARBA00022801"/>
    </source>
</evidence>
<dbReference type="GO" id="GO:0016139">
    <property type="term" value="P:glycoside catabolic process"/>
    <property type="evidence" value="ECO:0007669"/>
    <property type="project" value="TreeGrafter"/>
</dbReference>
<dbReference type="InterPro" id="IPR016286">
    <property type="entry name" value="FUC_metazoa-typ"/>
</dbReference>
<dbReference type="AlphaFoldDB" id="A8MBE6"/>